<reference evidence="1 2" key="1">
    <citation type="journal article" date="2015" name="Genome Announc.">
        <title>Complete Genome Sequence of Steroid-Transforming Nocardioides simplex VKM Ac-2033D.</title>
        <authorList>
            <person name="Shtratnikova V.Y."/>
            <person name="Schelkunov M.I."/>
            <person name="Pekov Y.A."/>
            <person name="Fokina V.V."/>
            <person name="Logacheva M.D."/>
            <person name="Sokolov S.L."/>
            <person name="Bragin E.Y."/>
            <person name="Ashapkin V.V."/>
            <person name="Donova M.V."/>
        </authorList>
    </citation>
    <scope>NUCLEOTIDE SEQUENCE [LARGE SCALE GENOMIC DNA]</scope>
    <source>
        <strain evidence="1 2">VKM Ac-2033D</strain>
    </source>
</reference>
<dbReference type="HOGENOM" id="CLU_1584775_0_0_11"/>
<dbReference type="eggNOG" id="ENOG50328MR">
    <property type="taxonomic scope" value="Bacteria"/>
</dbReference>
<sequence>MRALGTVPLTLLLALGLGGCGGNDDDSRQAVEDAVRQADETIDGVVHQVAAALHLAGAQGSRSFTICGESYAPRGVVMQNFLRFTASGELTQENAFVATVGLLRDDGWTVDDPANRVSVVGTKGPLTLRVEIHPTLVQVGVTAPCIETSDDIAEEYADRPTADLTWSS</sequence>
<dbReference type="PROSITE" id="PS51257">
    <property type="entry name" value="PROKAR_LIPOPROTEIN"/>
    <property type="match status" value="1"/>
</dbReference>
<proteinExistence type="predicted"/>
<name>A0A0A1DMK6_NOCSI</name>
<evidence type="ECO:0000313" key="1">
    <source>
        <dbReference type="EMBL" id="AIY18574.1"/>
    </source>
</evidence>
<keyword evidence="2" id="KW-1185">Reference proteome</keyword>
<protein>
    <submittedName>
        <fullName evidence="1">Uncharacterized protein</fullName>
    </submittedName>
</protein>
<organism evidence="1 2">
    <name type="scientific">Nocardioides simplex</name>
    <name type="common">Arthrobacter simplex</name>
    <dbReference type="NCBI Taxonomy" id="2045"/>
    <lineage>
        <taxon>Bacteria</taxon>
        <taxon>Bacillati</taxon>
        <taxon>Actinomycetota</taxon>
        <taxon>Actinomycetes</taxon>
        <taxon>Propionibacteriales</taxon>
        <taxon>Nocardioidaceae</taxon>
        <taxon>Pimelobacter</taxon>
    </lineage>
</organism>
<dbReference type="KEGG" id="psim:KR76_20695"/>
<accession>A0A0A1DMK6</accession>
<dbReference type="EMBL" id="CP009896">
    <property type="protein sequence ID" value="AIY18574.1"/>
    <property type="molecule type" value="Genomic_DNA"/>
</dbReference>
<gene>
    <name evidence="1" type="ORF">KR76_20695</name>
</gene>
<dbReference type="AlphaFoldDB" id="A0A0A1DMK6"/>
<dbReference type="STRING" id="2045.KR76_20695"/>
<evidence type="ECO:0000313" key="2">
    <source>
        <dbReference type="Proteomes" id="UP000030300"/>
    </source>
</evidence>
<dbReference type="Proteomes" id="UP000030300">
    <property type="component" value="Chromosome"/>
</dbReference>